<evidence type="ECO:0000313" key="2">
    <source>
        <dbReference type="Proteomes" id="UP000467840"/>
    </source>
</evidence>
<gene>
    <name evidence="1" type="ORF">GH714_009940</name>
</gene>
<name>A0A6A6LN83_HEVBR</name>
<protein>
    <submittedName>
        <fullName evidence="1">Uncharacterized protein</fullName>
    </submittedName>
</protein>
<dbReference type="Proteomes" id="UP000467840">
    <property type="component" value="Chromosome 16"/>
</dbReference>
<evidence type="ECO:0000313" key="1">
    <source>
        <dbReference type="EMBL" id="KAF2302871.1"/>
    </source>
</evidence>
<keyword evidence="2" id="KW-1185">Reference proteome</keyword>
<proteinExistence type="predicted"/>
<comment type="caution">
    <text evidence="1">The sequence shown here is derived from an EMBL/GenBank/DDBJ whole genome shotgun (WGS) entry which is preliminary data.</text>
</comment>
<sequence length="235" mass="27701">MRDKNEKELQAEHQSRYIVIKCQSDFRFEKKFQRSFTNSMFKKVQAEIRRLMYCHVLPPNVEETTNVLPPGVEKFKVREKLIVFELKMEKDVLRPHTRILFDGAYPQMTNEYKQFKENEKSFVEFVDLSFDNNHKLSCETATIDIKEELLAFNVVHGGSDEVYDVAGNANKIPLPVHIVQRVIILMVRTQQFLIRSTLAFDLVMYSIYITRNDCKAKLIYCVDEILKSYKQCMPI</sequence>
<dbReference type="EMBL" id="JAAGAX010000009">
    <property type="protein sequence ID" value="KAF2302871.1"/>
    <property type="molecule type" value="Genomic_DNA"/>
</dbReference>
<dbReference type="AlphaFoldDB" id="A0A6A6LN83"/>
<organism evidence="1 2">
    <name type="scientific">Hevea brasiliensis</name>
    <name type="common">Para rubber tree</name>
    <name type="synonym">Siphonia brasiliensis</name>
    <dbReference type="NCBI Taxonomy" id="3981"/>
    <lineage>
        <taxon>Eukaryota</taxon>
        <taxon>Viridiplantae</taxon>
        <taxon>Streptophyta</taxon>
        <taxon>Embryophyta</taxon>
        <taxon>Tracheophyta</taxon>
        <taxon>Spermatophyta</taxon>
        <taxon>Magnoliopsida</taxon>
        <taxon>eudicotyledons</taxon>
        <taxon>Gunneridae</taxon>
        <taxon>Pentapetalae</taxon>
        <taxon>rosids</taxon>
        <taxon>fabids</taxon>
        <taxon>Malpighiales</taxon>
        <taxon>Euphorbiaceae</taxon>
        <taxon>Crotonoideae</taxon>
        <taxon>Micrandreae</taxon>
        <taxon>Hevea</taxon>
    </lineage>
</organism>
<reference evidence="1 2" key="1">
    <citation type="journal article" date="2020" name="Mol. Plant">
        <title>The Chromosome-Based Rubber Tree Genome Provides New Insights into Spurge Genome Evolution and Rubber Biosynthesis.</title>
        <authorList>
            <person name="Liu J."/>
            <person name="Shi C."/>
            <person name="Shi C.C."/>
            <person name="Li W."/>
            <person name="Zhang Q.J."/>
            <person name="Zhang Y."/>
            <person name="Li K."/>
            <person name="Lu H.F."/>
            <person name="Shi C."/>
            <person name="Zhu S.T."/>
            <person name="Xiao Z.Y."/>
            <person name="Nan H."/>
            <person name="Yue Y."/>
            <person name="Zhu X.G."/>
            <person name="Wu Y."/>
            <person name="Hong X.N."/>
            <person name="Fan G.Y."/>
            <person name="Tong Y."/>
            <person name="Zhang D."/>
            <person name="Mao C.L."/>
            <person name="Liu Y.L."/>
            <person name="Hao S.J."/>
            <person name="Liu W.Q."/>
            <person name="Lv M.Q."/>
            <person name="Zhang H.B."/>
            <person name="Liu Y."/>
            <person name="Hu-Tang G.R."/>
            <person name="Wang J.P."/>
            <person name="Wang J.H."/>
            <person name="Sun Y.H."/>
            <person name="Ni S.B."/>
            <person name="Chen W.B."/>
            <person name="Zhang X.C."/>
            <person name="Jiao Y.N."/>
            <person name="Eichler E.E."/>
            <person name="Li G.H."/>
            <person name="Liu X."/>
            <person name="Gao L.Z."/>
        </authorList>
    </citation>
    <scope>NUCLEOTIDE SEQUENCE [LARGE SCALE GENOMIC DNA]</scope>
    <source>
        <strain evidence="2">cv. GT1</strain>
        <tissue evidence="1">Leaf</tissue>
    </source>
</reference>
<accession>A0A6A6LN83</accession>